<feature type="transmembrane region" description="Helical" evidence="1">
    <location>
        <begin position="438"/>
        <end position="456"/>
    </location>
</feature>
<feature type="transmembrane region" description="Helical" evidence="1">
    <location>
        <begin position="330"/>
        <end position="351"/>
    </location>
</feature>
<name>A0A0R1UXE6_9LACO</name>
<dbReference type="PANTHER" id="PTHR38454:SF1">
    <property type="entry name" value="INTEGRAL MEMBRANE PROTEIN"/>
    <property type="match status" value="1"/>
</dbReference>
<proteinExistence type="predicted"/>
<dbReference type="PROSITE" id="PS51257">
    <property type="entry name" value="PROKAR_LIPOPROTEIN"/>
    <property type="match status" value="1"/>
</dbReference>
<feature type="transmembrane region" description="Helical" evidence="1">
    <location>
        <begin position="298"/>
        <end position="318"/>
    </location>
</feature>
<evidence type="ECO:0000256" key="1">
    <source>
        <dbReference type="SAM" id="Phobius"/>
    </source>
</evidence>
<dbReference type="PANTHER" id="PTHR38454">
    <property type="entry name" value="INTEGRAL MEMBRANE PROTEIN-RELATED"/>
    <property type="match status" value="1"/>
</dbReference>
<feature type="transmembrane region" description="Helical" evidence="1">
    <location>
        <begin position="357"/>
        <end position="374"/>
    </location>
</feature>
<feature type="transmembrane region" description="Helical" evidence="1">
    <location>
        <begin position="235"/>
        <end position="255"/>
    </location>
</feature>
<feature type="transmembrane region" description="Helical" evidence="1">
    <location>
        <begin position="190"/>
        <end position="220"/>
    </location>
</feature>
<keyword evidence="2" id="KW-0808">Transferase</keyword>
<dbReference type="RefSeq" id="WP_056995584.1">
    <property type="nucleotide sequence ID" value="NZ_AZGC01000030.1"/>
</dbReference>
<dbReference type="AlphaFoldDB" id="A0A0R1UXE6"/>
<dbReference type="Pfam" id="PF09586">
    <property type="entry name" value="YfhO"/>
    <property type="match status" value="1"/>
</dbReference>
<feature type="transmembrane region" description="Helical" evidence="1">
    <location>
        <begin position="410"/>
        <end position="431"/>
    </location>
</feature>
<sequence length="954" mass="108805">MNFDLTKRPINWRLYGQYTVLFILVASCLFGPMLLTGHTLIWNTDAYNQHLPLLANFRQTVLNWLTKPGHPWPNWNFQWGLGTDTFQVYSYYTLGDVFAYLALLFPAAKITLAYQVIVIVRMYCVGLAFVWFAQHLVQRPLTIMAGTMTYLVNAYLIYASVAQPFFTTPFILFPVLVVQIERILQRGSSWPLTLTFIWMLLSNYYLAFILGIGSGLYLLLRLGTHYRERWFDWRMYGQFLFASVTSLLVTAGMLIPEIWGITHSTRIGATFANGLKVYPAYYYVLLPKQLINGDDWHFMYWSALGVTSVIVAALVNVYRQIRRWPVISWSLLLGLVMMLIPAVGALFNGGMSPSNRWTLLLYLPLAISVMMLVEDLPTLDHQTVKWIVIITAMYLVVLIGTFIFQNDDQLFLPLIALLLTAGMIVASTTGFLSHARGWLVGLILVNTLLNGLYAVLPYDGSYAKEMLNRGEYQSIVANRYGGLDRSLTRQPGYRINTLVDQYPTAQKKNYNDLTSGLANIGSYFSLQNQYLGQFSTELGNRQYETNVPLQQVDNRTVWDHFLGVKDLFGQTTTKNQFDVPAGYEIKQTTAPKVDFDHGQAADATSKADLVTTQTTRYQTKQAFPLLYWQDRLIQHSPSNMSAKERALASGVVVNAGLTDRQRRQLLTADLTGNVKSVPVKWISNRLTKLNPADWQVTDPEATAYLRPTKRKVAHPSEVQLAIEQIKFKPFSRRETIKFLVKHDQEQELRPGTAVNTKFQHYVHWRKLFLHGQPDQSYTLTFNKQFELQQPPQTRTSFYKVVKHAVINLGVVQHKLPKQISVTSNQLGTYQIRAKLIVIDLGPKYQAEVATIQRHALQQVRFGQDYVQGAITTPRAGILTSSIPYSTGWKVFVDGHQQRTLRTNTAFVGVYLPAGQHQVKFTYQTPWLQLGRQVSWLGLIWFGLAVIVTMVKKRR</sequence>
<evidence type="ECO:0000313" key="3">
    <source>
        <dbReference type="Proteomes" id="UP000051084"/>
    </source>
</evidence>
<feature type="transmembrane region" description="Helical" evidence="1">
    <location>
        <begin position="112"/>
        <end position="134"/>
    </location>
</feature>
<accession>A0A0R1UXE6</accession>
<keyword evidence="1" id="KW-0472">Membrane</keyword>
<keyword evidence="1" id="KW-1133">Transmembrane helix</keyword>
<feature type="transmembrane region" description="Helical" evidence="1">
    <location>
        <begin position="12"/>
        <end position="35"/>
    </location>
</feature>
<evidence type="ECO:0000313" key="2">
    <source>
        <dbReference type="EMBL" id="KRL94651.1"/>
    </source>
</evidence>
<comment type="caution">
    <text evidence="2">The sequence shown here is derived from an EMBL/GenBank/DDBJ whole genome shotgun (WGS) entry which is preliminary data.</text>
</comment>
<keyword evidence="1" id="KW-0812">Transmembrane</keyword>
<feature type="transmembrane region" description="Helical" evidence="1">
    <location>
        <begin position="933"/>
        <end position="950"/>
    </location>
</feature>
<dbReference type="EMBL" id="AZGC01000030">
    <property type="protein sequence ID" value="KRL94651.1"/>
    <property type="molecule type" value="Genomic_DNA"/>
</dbReference>
<keyword evidence="3" id="KW-1185">Reference proteome</keyword>
<dbReference type="GO" id="GO:0016740">
    <property type="term" value="F:transferase activity"/>
    <property type="evidence" value="ECO:0007669"/>
    <property type="project" value="UniProtKB-KW"/>
</dbReference>
<protein>
    <submittedName>
        <fullName evidence="2">Glycosyltransferase</fullName>
    </submittedName>
</protein>
<feature type="transmembrane region" description="Helical" evidence="1">
    <location>
        <begin position="154"/>
        <end position="178"/>
    </location>
</feature>
<dbReference type="Proteomes" id="UP000051084">
    <property type="component" value="Unassembled WGS sequence"/>
</dbReference>
<gene>
    <name evidence="2" type="ORF">FC21_GL001267</name>
</gene>
<dbReference type="PATRIC" id="fig|1423742.4.peg.1314"/>
<dbReference type="InterPro" id="IPR018580">
    <property type="entry name" value="Uncharacterised_YfhO"/>
</dbReference>
<feature type="transmembrane region" description="Helical" evidence="1">
    <location>
        <begin position="386"/>
        <end position="404"/>
    </location>
</feature>
<reference evidence="2 3" key="1">
    <citation type="journal article" date="2015" name="Genome Announc.">
        <title>Expanding the biotechnology potential of lactobacilli through comparative genomics of 213 strains and associated genera.</title>
        <authorList>
            <person name="Sun Z."/>
            <person name="Harris H.M."/>
            <person name="McCann A."/>
            <person name="Guo C."/>
            <person name="Argimon S."/>
            <person name="Zhang W."/>
            <person name="Yang X."/>
            <person name="Jeffery I.B."/>
            <person name="Cooney J.C."/>
            <person name="Kagawa T.F."/>
            <person name="Liu W."/>
            <person name="Song Y."/>
            <person name="Salvetti E."/>
            <person name="Wrobel A."/>
            <person name="Rasinkangas P."/>
            <person name="Parkhill J."/>
            <person name="Rea M.C."/>
            <person name="O'Sullivan O."/>
            <person name="Ritari J."/>
            <person name="Douillard F.P."/>
            <person name="Paul Ross R."/>
            <person name="Yang R."/>
            <person name="Briner A.E."/>
            <person name="Felis G.E."/>
            <person name="de Vos W.M."/>
            <person name="Barrangou R."/>
            <person name="Klaenhammer T.R."/>
            <person name="Caufield P.W."/>
            <person name="Cui Y."/>
            <person name="Zhang H."/>
            <person name="O'Toole P.W."/>
        </authorList>
    </citation>
    <scope>NUCLEOTIDE SEQUENCE [LARGE SCALE GENOMIC DNA]</scope>
    <source>
        <strain evidence="2 3">DSM 18793</strain>
    </source>
</reference>
<dbReference type="OrthoDB" id="9815466at2"/>
<dbReference type="STRING" id="417373.GCA_001570685_01400"/>
<organism evidence="2 3">
    <name type="scientific">Limosilactobacillus equigenerosi DSM 18793 = JCM 14505</name>
    <dbReference type="NCBI Taxonomy" id="1423742"/>
    <lineage>
        <taxon>Bacteria</taxon>
        <taxon>Bacillati</taxon>
        <taxon>Bacillota</taxon>
        <taxon>Bacilli</taxon>
        <taxon>Lactobacillales</taxon>
        <taxon>Lactobacillaceae</taxon>
        <taxon>Limosilactobacillus</taxon>
    </lineage>
</organism>